<organism evidence="2 3">
    <name type="scientific">Sphingomonas sediminicola</name>
    <dbReference type="NCBI Taxonomy" id="386874"/>
    <lineage>
        <taxon>Bacteria</taxon>
        <taxon>Pseudomonadati</taxon>
        <taxon>Pseudomonadota</taxon>
        <taxon>Alphaproteobacteria</taxon>
        <taxon>Sphingomonadales</taxon>
        <taxon>Sphingomonadaceae</taxon>
        <taxon>Sphingomonas</taxon>
    </lineage>
</organism>
<feature type="transmembrane region" description="Helical" evidence="1">
    <location>
        <begin position="92"/>
        <end position="111"/>
    </location>
</feature>
<keyword evidence="3" id="KW-1185">Reference proteome</keyword>
<dbReference type="EMBL" id="CP060782">
    <property type="protein sequence ID" value="QNP45231.1"/>
    <property type="molecule type" value="Genomic_DNA"/>
</dbReference>
<dbReference type="RefSeq" id="WP_187708187.1">
    <property type="nucleotide sequence ID" value="NZ_CP060782.1"/>
</dbReference>
<keyword evidence="1" id="KW-0812">Transmembrane</keyword>
<name>A0ABX6T5S6_9SPHN</name>
<evidence type="ECO:0000256" key="1">
    <source>
        <dbReference type="SAM" id="Phobius"/>
    </source>
</evidence>
<evidence type="ECO:0000313" key="3">
    <source>
        <dbReference type="Proteomes" id="UP000516105"/>
    </source>
</evidence>
<feature type="transmembrane region" description="Helical" evidence="1">
    <location>
        <begin position="64"/>
        <end position="85"/>
    </location>
</feature>
<accession>A0ABX6T5S6</accession>
<feature type="transmembrane region" description="Helical" evidence="1">
    <location>
        <begin position="123"/>
        <end position="142"/>
    </location>
</feature>
<protein>
    <submittedName>
        <fullName evidence="2">Uncharacterized protein</fullName>
    </submittedName>
</protein>
<keyword evidence="1" id="KW-0472">Membrane</keyword>
<feature type="transmembrane region" description="Helical" evidence="1">
    <location>
        <begin position="12"/>
        <end position="32"/>
    </location>
</feature>
<gene>
    <name evidence="2" type="ORF">H9L14_11355</name>
</gene>
<reference evidence="2 3" key="1">
    <citation type="submission" date="2020-08" db="EMBL/GenBank/DDBJ databases">
        <title>Genome sequence of Sphingomonas sediminicola KACC 15039T.</title>
        <authorList>
            <person name="Hyun D.-W."/>
            <person name="Bae J.-W."/>
        </authorList>
    </citation>
    <scope>NUCLEOTIDE SEQUENCE [LARGE SCALE GENOMIC DNA]</scope>
    <source>
        <strain evidence="2 3">KACC 15039</strain>
    </source>
</reference>
<evidence type="ECO:0000313" key="2">
    <source>
        <dbReference type="EMBL" id="QNP45231.1"/>
    </source>
</evidence>
<keyword evidence="1" id="KW-1133">Transmembrane helix</keyword>
<dbReference type="Proteomes" id="UP000516105">
    <property type="component" value="Chromosome"/>
</dbReference>
<sequence>MATAAPLRTPAHLWVVGILSLLWNCFGGYDYLMTRTRNMDYLTSMTPPGVDVTTLIDYIDGMPMYAQIGWGLGVWAALVGSVLLLMRHRYAVWAFGLSIAGMIMSFGYMFLGPPMPGSEQAGMMKYMPLVIVVLGIAQFAYARGVERKGLLR</sequence>
<proteinExistence type="predicted"/>